<feature type="signal peptide" evidence="2">
    <location>
        <begin position="1"/>
        <end position="24"/>
    </location>
</feature>
<comment type="similarity">
    <text evidence="1">Belongs to the RutC family.</text>
</comment>
<dbReference type="GO" id="GO:0005829">
    <property type="term" value="C:cytosol"/>
    <property type="evidence" value="ECO:0007669"/>
    <property type="project" value="TreeGrafter"/>
</dbReference>
<sequence length="419" mass="46162">MRIFHFHLSLRLLIAAGLFSSTLATQDDIRAIVPDQAITHTNRLYSPGVDADGYVYVSGQGPRRPDGSLPSSFADQVKQALENVQTVVKAAGLSIDHVVYVQIYLEDMRQYDQMDHVLAQYFGKSQPARAVLGVARVPEPSIQINAVAVHSLEDKKPVYPPHYKSEDTAPPGMLTHDRLFVSSMTGSDPVSGKVPEDSAAQVDFALDRLEAVVKAAGLELRNMVFVNPYLTAEVPMRVMNEHYARRFEFGNTPARATIKVLSLPGGSHIEYTGVAVRDLNQRKAVRPKNMPPSPTASPCVFAGDTLYCSAKDGFIPGPHGGVYATTTAHQLRQTMRNQLDNLEEAGMNFDEVVSATAYLDNLSDLPAFDDVYAQYFGSVPPAQTTIQQNAPTERKADEEDHFPELEQVSLIAVRRQRDH</sequence>
<evidence type="ECO:0000256" key="2">
    <source>
        <dbReference type="SAM" id="SignalP"/>
    </source>
</evidence>
<organism evidence="3 4">
    <name type="scientific">Candidatus Sulfotelmatobacter kueseliae</name>
    <dbReference type="NCBI Taxonomy" id="2042962"/>
    <lineage>
        <taxon>Bacteria</taxon>
        <taxon>Pseudomonadati</taxon>
        <taxon>Acidobacteriota</taxon>
        <taxon>Terriglobia</taxon>
        <taxon>Terriglobales</taxon>
        <taxon>Candidatus Korobacteraceae</taxon>
        <taxon>Candidatus Sulfotelmatobacter</taxon>
    </lineage>
</organism>
<name>A0A2U3L2U4_9BACT</name>
<reference evidence="4" key="1">
    <citation type="submission" date="2018-02" db="EMBL/GenBank/DDBJ databases">
        <authorList>
            <person name="Hausmann B."/>
        </authorList>
    </citation>
    <scope>NUCLEOTIDE SEQUENCE [LARGE SCALE GENOMIC DNA]</scope>
    <source>
        <strain evidence="4">Peat soil MAG SbA1</strain>
    </source>
</reference>
<dbReference type="CDD" id="cd00448">
    <property type="entry name" value="YjgF_YER057c_UK114_family"/>
    <property type="match status" value="3"/>
</dbReference>
<evidence type="ECO:0000256" key="1">
    <source>
        <dbReference type="ARBA" id="ARBA00010552"/>
    </source>
</evidence>
<dbReference type="PANTHER" id="PTHR11803">
    <property type="entry name" value="2-IMINOBUTANOATE/2-IMINOPROPANOATE DEAMINASE RIDA"/>
    <property type="match status" value="1"/>
</dbReference>
<dbReference type="InterPro" id="IPR006175">
    <property type="entry name" value="YjgF/YER057c/UK114"/>
</dbReference>
<dbReference type="OrthoDB" id="9803101at2"/>
<protein>
    <submittedName>
        <fullName evidence="3">Endoribonuclease L-PSP (Modular protein)</fullName>
    </submittedName>
</protein>
<evidence type="ECO:0000313" key="4">
    <source>
        <dbReference type="Proteomes" id="UP000238701"/>
    </source>
</evidence>
<dbReference type="Proteomes" id="UP000238701">
    <property type="component" value="Unassembled WGS sequence"/>
</dbReference>
<dbReference type="GO" id="GO:0019239">
    <property type="term" value="F:deaminase activity"/>
    <property type="evidence" value="ECO:0007669"/>
    <property type="project" value="TreeGrafter"/>
</dbReference>
<dbReference type="PANTHER" id="PTHR11803:SF58">
    <property type="entry name" value="PROTEIN HMF1-RELATED"/>
    <property type="match status" value="1"/>
</dbReference>
<dbReference type="SUPFAM" id="SSF55298">
    <property type="entry name" value="YjgF-like"/>
    <property type="match status" value="3"/>
</dbReference>
<dbReference type="Gene3D" id="3.30.1330.40">
    <property type="entry name" value="RutC-like"/>
    <property type="match status" value="3"/>
</dbReference>
<dbReference type="InterPro" id="IPR035959">
    <property type="entry name" value="RutC-like_sf"/>
</dbReference>
<keyword evidence="2" id="KW-0732">Signal</keyword>
<dbReference type="Pfam" id="PF01042">
    <property type="entry name" value="Ribonuc_L-PSP"/>
    <property type="match status" value="3"/>
</dbReference>
<gene>
    <name evidence="3" type="ORF">SBA1_640020</name>
</gene>
<accession>A0A2U3L2U4</accession>
<dbReference type="AlphaFoldDB" id="A0A2U3L2U4"/>
<dbReference type="EMBL" id="OMOD01000160">
    <property type="protein sequence ID" value="SPF46212.1"/>
    <property type="molecule type" value="Genomic_DNA"/>
</dbReference>
<proteinExistence type="inferred from homology"/>
<feature type="chain" id="PRO_5015744716" evidence="2">
    <location>
        <begin position="25"/>
        <end position="419"/>
    </location>
</feature>
<evidence type="ECO:0000313" key="3">
    <source>
        <dbReference type="EMBL" id="SPF46212.1"/>
    </source>
</evidence>